<evidence type="ECO:0000256" key="3">
    <source>
        <dbReference type="ARBA" id="ARBA00022692"/>
    </source>
</evidence>
<keyword evidence="9" id="KW-1185">Reference proteome</keyword>
<feature type="region of interest" description="Disordered" evidence="7">
    <location>
        <begin position="131"/>
        <end position="150"/>
    </location>
</feature>
<accession>A0A061EVR2</accession>
<dbReference type="InterPro" id="IPR007248">
    <property type="entry name" value="Mpv17_PMP22"/>
</dbReference>
<dbReference type="STRING" id="3641.A0A061EVR2"/>
<reference evidence="8 9" key="1">
    <citation type="journal article" date="2013" name="Genome Biol.">
        <title>The genome sequence of the most widely cultivated cacao type and its use to identify candidate genes regulating pod color.</title>
        <authorList>
            <person name="Motamayor J.C."/>
            <person name="Mockaitis K."/>
            <person name="Schmutz J."/>
            <person name="Haiminen N."/>
            <person name="Iii D.L."/>
            <person name="Cornejo O."/>
            <person name="Findley S.D."/>
            <person name="Zheng P."/>
            <person name="Utro F."/>
            <person name="Royaert S."/>
            <person name="Saski C."/>
            <person name="Jenkins J."/>
            <person name="Podicheti R."/>
            <person name="Zhao M."/>
            <person name="Scheffler B.E."/>
            <person name="Stack J.C."/>
            <person name="Feltus F.A."/>
            <person name="Mustiga G.M."/>
            <person name="Amores F."/>
            <person name="Phillips W."/>
            <person name="Marelli J.P."/>
            <person name="May G.D."/>
            <person name="Shapiro H."/>
            <person name="Ma J."/>
            <person name="Bustamante C.D."/>
            <person name="Schnell R.J."/>
            <person name="Main D."/>
            <person name="Gilbert D."/>
            <person name="Parida L."/>
            <person name="Kuhn D.N."/>
        </authorList>
    </citation>
    <scope>NUCLEOTIDE SEQUENCE [LARGE SCALE GENOMIC DNA]</scope>
    <source>
        <strain evidence="9">cv. Matina 1-6</strain>
    </source>
</reference>
<dbReference type="AlphaFoldDB" id="A0A061EVR2"/>
<evidence type="ECO:0000256" key="7">
    <source>
        <dbReference type="SAM" id="MobiDB-lite"/>
    </source>
</evidence>
<dbReference type="GO" id="GO:0016020">
    <property type="term" value="C:membrane"/>
    <property type="evidence" value="ECO:0007669"/>
    <property type="project" value="UniProtKB-SubCell"/>
</dbReference>
<dbReference type="Proteomes" id="UP000026915">
    <property type="component" value="Chromosome 5"/>
</dbReference>
<proteinExistence type="inferred from homology"/>
<dbReference type="InParanoid" id="A0A061EVR2"/>
<dbReference type="PANTHER" id="PTHR11266">
    <property type="entry name" value="PEROXISOMAL MEMBRANE PROTEIN 2, PXMP2 MPV17"/>
    <property type="match status" value="1"/>
</dbReference>
<comment type="similarity">
    <text evidence="2 6">Belongs to the peroxisomal membrane protein PXMP2/4 family.</text>
</comment>
<keyword evidence="5 6" id="KW-0472">Membrane</keyword>
<dbReference type="HOGENOM" id="CLU_830048_0_0_1"/>
<evidence type="ECO:0000256" key="6">
    <source>
        <dbReference type="RuleBase" id="RU363053"/>
    </source>
</evidence>
<gene>
    <name evidence="8" type="ORF">TCM_023800</name>
</gene>
<evidence type="ECO:0000313" key="8">
    <source>
        <dbReference type="EMBL" id="EOY08718.1"/>
    </source>
</evidence>
<dbReference type="PANTHER" id="PTHR11266:SF80">
    <property type="entry name" value="PEROXISOMAL MEMBRANE PROTEIN 2"/>
    <property type="match status" value="1"/>
</dbReference>
<keyword evidence="3 6" id="KW-0812">Transmembrane</keyword>
<evidence type="ECO:0000256" key="4">
    <source>
        <dbReference type="ARBA" id="ARBA00022989"/>
    </source>
</evidence>
<feature type="transmembrane region" description="Helical" evidence="6">
    <location>
        <begin position="206"/>
        <end position="225"/>
    </location>
</feature>
<evidence type="ECO:0000256" key="5">
    <source>
        <dbReference type="ARBA" id="ARBA00023136"/>
    </source>
</evidence>
<name>A0A061EVR2_THECC</name>
<dbReference type="Gramene" id="EOY08718">
    <property type="protein sequence ID" value="EOY08718"/>
    <property type="gene ID" value="TCM_023800"/>
</dbReference>
<dbReference type="GO" id="GO:0005737">
    <property type="term" value="C:cytoplasm"/>
    <property type="evidence" value="ECO:0000318"/>
    <property type="project" value="GO_Central"/>
</dbReference>
<feature type="transmembrane region" description="Helical" evidence="6">
    <location>
        <begin position="176"/>
        <end position="194"/>
    </location>
</feature>
<comment type="subcellular location">
    <subcellularLocation>
        <location evidence="1">Membrane</location>
        <topology evidence="1">Multi-pass membrane protein</topology>
    </subcellularLocation>
</comment>
<sequence length="335" mass="36476">MPRVFHFAKPILPKLSKTVTITTAIDIKAEQHSSSFSSRLRIATMVPNSVALTRTFPRLYSIMSFSSKNLCLSARQTRFLVRGFKSRSYSFFLSSTHGFKEFGSRKTGAGQLGFDCFRVSAVSDGGSRGIGGFGGSGDENSGGKGEGADGNGGRNDWSLLSWYLALLAKYPVFTKAVTSALLTFIGDLICQLAIDHVPSLDVKRTFLFTLLGLVLVGPTLHFWYLCLSNLVKLPGASVSLFSYIYWSFLIYIGDTRRKAFASCTQTSTGVVFCCSCELAAVDTFPISQLSICPTAISGPCCKFHCFGLECDSLIQSSQRDTDKIGIAQCDDRIMS</sequence>
<keyword evidence="4 6" id="KW-1133">Transmembrane helix</keyword>
<protein>
    <submittedName>
        <fullName evidence="8">Peroxisomal membrane 22 kDa family protein isoform 3</fullName>
    </submittedName>
</protein>
<evidence type="ECO:0000313" key="9">
    <source>
        <dbReference type="Proteomes" id="UP000026915"/>
    </source>
</evidence>
<dbReference type="FunCoup" id="A0A061EVR2">
    <property type="interactions" value="2061"/>
</dbReference>
<evidence type="ECO:0000256" key="2">
    <source>
        <dbReference type="ARBA" id="ARBA00006824"/>
    </source>
</evidence>
<dbReference type="eggNOG" id="KOG1944">
    <property type="taxonomic scope" value="Eukaryota"/>
</dbReference>
<dbReference type="EMBL" id="CM001883">
    <property type="protein sequence ID" value="EOY08718.1"/>
    <property type="molecule type" value="Genomic_DNA"/>
</dbReference>
<feature type="transmembrane region" description="Helical" evidence="6">
    <location>
        <begin position="231"/>
        <end position="252"/>
    </location>
</feature>
<organism evidence="8 9">
    <name type="scientific">Theobroma cacao</name>
    <name type="common">Cacao</name>
    <name type="synonym">Cocoa</name>
    <dbReference type="NCBI Taxonomy" id="3641"/>
    <lineage>
        <taxon>Eukaryota</taxon>
        <taxon>Viridiplantae</taxon>
        <taxon>Streptophyta</taxon>
        <taxon>Embryophyta</taxon>
        <taxon>Tracheophyta</taxon>
        <taxon>Spermatophyta</taxon>
        <taxon>Magnoliopsida</taxon>
        <taxon>eudicotyledons</taxon>
        <taxon>Gunneridae</taxon>
        <taxon>Pentapetalae</taxon>
        <taxon>rosids</taxon>
        <taxon>malvids</taxon>
        <taxon>Malvales</taxon>
        <taxon>Malvaceae</taxon>
        <taxon>Byttnerioideae</taxon>
        <taxon>Theobroma</taxon>
    </lineage>
</organism>
<evidence type="ECO:0000256" key="1">
    <source>
        <dbReference type="ARBA" id="ARBA00004141"/>
    </source>
</evidence>